<keyword evidence="3" id="KW-1185">Reference proteome</keyword>
<dbReference type="VEuPathDB" id="FungiDB:BDV34DRAFT_220274"/>
<organism evidence="2 3">
    <name type="scientific">Aspergillus parasiticus</name>
    <dbReference type="NCBI Taxonomy" id="5067"/>
    <lineage>
        <taxon>Eukaryota</taxon>
        <taxon>Fungi</taxon>
        <taxon>Dikarya</taxon>
        <taxon>Ascomycota</taxon>
        <taxon>Pezizomycotina</taxon>
        <taxon>Eurotiomycetes</taxon>
        <taxon>Eurotiomycetidae</taxon>
        <taxon>Eurotiales</taxon>
        <taxon>Aspergillaceae</taxon>
        <taxon>Aspergillus</taxon>
        <taxon>Aspergillus subgen. Circumdati</taxon>
    </lineage>
</organism>
<feature type="transmembrane region" description="Helical" evidence="1">
    <location>
        <begin position="223"/>
        <end position="247"/>
    </location>
</feature>
<evidence type="ECO:0000313" key="2">
    <source>
        <dbReference type="EMBL" id="KAB8211101.1"/>
    </source>
</evidence>
<keyword evidence="1" id="KW-0812">Transmembrane</keyword>
<name>A0A5N6E0R6_ASPPA</name>
<feature type="transmembrane region" description="Helical" evidence="1">
    <location>
        <begin position="196"/>
        <end position="217"/>
    </location>
</feature>
<gene>
    <name evidence="2" type="ORF">BDV34DRAFT_220274</name>
</gene>
<evidence type="ECO:0000313" key="3">
    <source>
        <dbReference type="Proteomes" id="UP000326532"/>
    </source>
</evidence>
<dbReference type="AlphaFoldDB" id="A0A5N6E0R6"/>
<proteinExistence type="predicted"/>
<dbReference type="Proteomes" id="UP000326532">
    <property type="component" value="Unassembled WGS sequence"/>
</dbReference>
<evidence type="ECO:0000256" key="1">
    <source>
        <dbReference type="SAM" id="Phobius"/>
    </source>
</evidence>
<sequence length="249" mass="27906">MDPQSIPLRALSHPRNGRGSAEELPFYAATPPLPTFRSIRPLPTFIPILCNDRRGRFSYYLMPASAFDTRQAWWRRIRAMRSHGFVKKAGYFIAMRRDCVKVATVISLSNLDHQAEELIANQVEEPFDPQQRVHVHVQDMQVDHGLTTVYNSPYALEGAEESILEYLQDFVTNGRLDLTHPKLAIYLDQEFSGNQAILWAVFAFLGAAGVGTATGFVKRDWAAGLGIGLGVFAFFAAVQALITWLVLSH</sequence>
<keyword evidence="1" id="KW-0472">Membrane</keyword>
<keyword evidence="1" id="KW-1133">Transmembrane helix</keyword>
<accession>A0A5N6E0R6</accession>
<protein>
    <submittedName>
        <fullName evidence="2">Uncharacterized protein</fullName>
    </submittedName>
</protein>
<reference evidence="2 3" key="1">
    <citation type="submission" date="2019-04" db="EMBL/GenBank/DDBJ databases">
        <title>Fungal friends and foes A comparative genomics study of 23 Aspergillus species from section Flavi.</title>
        <authorList>
            <consortium name="DOE Joint Genome Institute"/>
            <person name="Kjaerbolling I."/>
            <person name="Vesth T.C."/>
            <person name="Frisvad J.C."/>
            <person name="Nybo J.L."/>
            <person name="Theobald S."/>
            <person name="Kildgaard S."/>
            <person name="Petersen T.I."/>
            <person name="Kuo A."/>
            <person name="Sato A."/>
            <person name="Lyhne E.K."/>
            <person name="Kogle M.E."/>
            <person name="Wiebenga A."/>
            <person name="Kun R.S."/>
            <person name="Lubbers R.J."/>
            <person name="Makela M.R."/>
            <person name="Barry K."/>
            <person name="Chovatia M."/>
            <person name="Clum A."/>
            <person name="Daum C."/>
            <person name="Haridas S."/>
            <person name="He G."/>
            <person name="LaButti K."/>
            <person name="Lipzen A."/>
            <person name="Mondo S."/>
            <person name="Pangilinan J."/>
            <person name="Riley R."/>
            <person name="Salamov A."/>
            <person name="Simmons B.A."/>
            <person name="Magnuson J.K."/>
            <person name="Henrissat B."/>
            <person name="Mortensen U.H."/>
            <person name="Larsen T.O."/>
            <person name="De vries R.P."/>
            <person name="Grigoriev I.V."/>
            <person name="Machida M."/>
            <person name="Baker S.E."/>
            <person name="Andersen M.R."/>
        </authorList>
    </citation>
    <scope>NUCLEOTIDE SEQUENCE [LARGE SCALE GENOMIC DNA]</scope>
    <source>
        <strain evidence="2 3">CBS 117618</strain>
    </source>
</reference>
<dbReference type="EMBL" id="ML734940">
    <property type="protein sequence ID" value="KAB8211101.1"/>
    <property type="molecule type" value="Genomic_DNA"/>
</dbReference>